<keyword evidence="5 8" id="KW-0460">Magnesium</keyword>
<dbReference type="OrthoDB" id="517356at2"/>
<evidence type="ECO:0000259" key="10">
    <source>
        <dbReference type="Pfam" id="PF01648"/>
    </source>
</evidence>
<dbReference type="GO" id="GO:0008897">
    <property type="term" value="F:holo-[acyl-carrier-protein] synthase activity"/>
    <property type="evidence" value="ECO:0007669"/>
    <property type="project" value="UniProtKB-UniRule"/>
</dbReference>
<dbReference type="Proteomes" id="UP000244896">
    <property type="component" value="Chromosome"/>
</dbReference>
<sequence length="153" mass="16719">MDTDLNALRERPQPGPHVPFPDMPQGGVLVGLGADVIDIERIRAVHERQGDRFLERVYTPSEIAYCMGMGDPHQHLAARFAAKEAVAKAFTTGIGAEIGWHSVSVYHGTRQEPLVQLDEKARDLLTRVGATHVLITLSHTHTVAMAVAVLVRA</sequence>
<dbReference type="NCBIfam" id="TIGR00516">
    <property type="entry name" value="acpS"/>
    <property type="match status" value="1"/>
</dbReference>
<dbReference type="HAMAP" id="MF_00101">
    <property type="entry name" value="AcpS"/>
    <property type="match status" value="1"/>
</dbReference>
<dbReference type="InterPro" id="IPR004568">
    <property type="entry name" value="Ppantetheine-prot_Trfase_dom"/>
</dbReference>
<evidence type="ECO:0000256" key="6">
    <source>
        <dbReference type="ARBA" id="ARBA00023098"/>
    </source>
</evidence>
<feature type="domain" description="4'-phosphopantetheinyl transferase" evidence="10">
    <location>
        <begin position="32"/>
        <end position="129"/>
    </location>
</feature>
<evidence type="ECO:0000256" key="7">
    <source>
        <dbReference type="ARBA" id="ARBA00023160"/>
    </source>
</evidence>
<keyword evidence="7 8" id="KW-0275">Fatty acid biosynthesis</keyword>
<dbReference type="Gene3D" id="3.90.470.20">
    <property type="entry name" value="4'-phosphopantetheinyl transferase domain"/>
    <property type="match status" value="1"/>
</dbReference>
<dbReference type="AlphaFoldDB" id="A0A2U8E1Z1"/>
<name>A0A2U8E1Z1_9BACT</name>
<evidence type="ECO:0000256" key="3">
    <source>
        <dbReference type="ARBA" id="ARBA00022723"/>
    </source>
</evidence>
<dbReference type="EMBL" id="CP023004">
    <property type="protein sequence ID" value="AWI08899.1"/>
    <property type="molecule type" value="Genomic_DNA"/>
</dbReference>
<keyword evidence="8" id="KW-0963">Cytoplasm</keyword>
<keyword evidence="1 8" id="KW-0444">Lipid biosynthesis</keyword>
<protein>
    <recommendedName>
        <fullName evidence="8">Holo-[acyl-carrier-protein] synthase</fullName>
        <shortName evidence="8">Holo-ACP synthase</shortName>
        <ecNumber evidence="8">2.7.8.7</ecNumber>
    </recommendedName>
    <alternativeName>
        <fullName evidence="8">4'-phosphopantetheinyl transferase AcpS</fullName>
    </alternativeName>
</protein>
<keyword evidence="12" id="KW-1185">Reference proteome</keyword>
<dbReference type="SUPFAM" id="SSF56214">
    <property type="entry name" value="4'-phosphopantetheinyl transferase"/>
    <property type="match status" value="1"/>
</dbReference>
<evidence type="ECO:0000313" key="11">
    <source>
        <dbReference type="EMBL" id="AWI08899.1"/>
    </source>
</evidence>
<comment type="function">
    <text evidence="8">Transfers the 4'-phosphopantetheine moiety from coenzyme A to a Ser of acyl-carrier-protein.</text>
</comment>
<dbReference type="GO" id="GO:0005737">
    <property type="term" value="C:cytoplasm"/>
    <property type="evidence" value="ECO:0007669"/>
    <property type="project" value="UniProtKB-SubCell"/>
</dbReference>
<dbReference type="EC" id="2.7.8.7" evidence="8"/>
<evidence type="ECO:0000256" key="8">
    <source>
        <dbReference type="HAMAP-Rule" id="MF_00101"/>
    </source>
</evidence>
<dbReference type="Pfam" id="PF01648">
    <property type="entry name" value="ACPS"/>
    <property type="match status" value="1"/>
</dbReference>
<keyword evidence="3 8" id="KW-0479">Metal-binding</keyword>
<keyword evidence="4 8" id="KW-0276">Fatty acid metabolism</keyword>
<keyword evidence="6 8" id="KW-0443">Lipid metabolism</keyword>
<feature type="compositionally biased region" description="Pro residues" evidence="9">
    <location>
        <begin position="13"/>
        <end position="22"/>
    </location>
</feature>
<dbReference type="InterPro" id="IPR037143">
    <property type="entry name" value="4-PPantetheinyl_Trfase_dom_sf"/>
</dbReference>
<feature type="region of interest" description="Disordered" evidence="9">
    <location>
        <begin position="1"/>
        <end position="24"/>
    </location>
</feature>
<organism evidence="11 12">
    <name type="scientific">Ereboglobus luteus</name>
    <dbReference type="NCBI Taxonomy" id="1796921"/>
    <lineage>
        <taxon>Bacteria</taxon>
        <taxon>Pseudomonadati</taxon>
        <taxon>Verrucomicrobiota</taxon>
        <taxon>Opitutia</taxon>
        <taxon>Opitutales</taxon>
        <taxon>Opitutaceae</taxon>
        <taxon>Ereboglobus</taxon>
    </lineage>
</organism>
<proteinExistence type="inferred from homology"/>
<dbReference type="KEGG" id="elut:CKA38_06210"/>
<evidence type="ECO:0000256" key="9">
    <source>
        <dbReference type="SAM" id="MobiDB-lite"/>
    </source>
</evidence>
<evidence type="ECO:0000256" key="4">
    <source>
        <dbReference type="ARBA" id="ARBA00022832"/>
    </source>
</evidence>
<keyword evidence="2 8" id="KW-0808">Transferase</keyword>
<comment type="subcellular location">
    <subcellularLocation>
        <location evidence="8">Cytoplasm</location>
    </subcellularLocation>
</comment>
<dbReference type="RefSeq" id="WP_108824711.1">
    <property type="nucleotide sequence ID" value="NZ_CP023004.1"/>
</dbReference>
<feature type="binding site" evidence="8">
    <location>
        <position position="84"/>
    </location>
    <ligand>
        <name>Mg(2+)</name>
        <dbReference type="ChEBI" id="CHEBI:18420"/>
    </ligand>
</feature>
<reference evidence="11 12" key="1">
    <citation type="journal article" date="2018" name="Syst. Appl. Microbiol.">
        <title>Ereboglobus luteus gen. nov. sp. nov. from cockroach guts, and new insights into the oxygen relationship of the genera Opitutus and Didymococcus (Verrucomicrobia: Opitutaceae).</title>
        <authorList>
            <person name="Tegtmeier D."/>
            <person name="Belitz A."/>
            <person name="Radek R."/>
            <person name="Heimerl T."/>
            <person name="Brune A."/>
        </authorList>
    </citation>
    <scope>NUCLEOTIDE SEQUENCE [LARGE SCALE GENOMIC DNA]</scope>
    <source>
        <strain evidence="11 12">Ho45</strain>
    </source>
</reference>
<comment type="catalytic activity">
    <reaction evidence="8">
        <text>apo-[ACP] + CoA = holo-[ACP] + adenosine 3',5'-bisphosphate + H(+)</text>
        <dbReference type="Rhea" id="RHEA:12068"/>
        <dbReference type="Rhea" id="RHEA-COMP:9685"/>
        <dbReference type="Rhea" id="RHEA-COMP:9690"/>
        <dbReference type="ChEBI" id="CHEBI:15378"/>
        <dbReference type="ChEBI" id="CHEBI:29999"/>
        <dbReference type="ChEBI" id="CHEBI:57287"/>
        <dbReference type="ChEBI" id="CHEBI:58343"/>
        <dbReference type="ChEBI" id="CHEBI:64479"/>
        <dbReference type="EC" id="2.7.8.7"/>
    </reaction>
</comment>
<accession>A0A2U8E1Z1</accession>
<evidence type="ECO:0000256" key="2">
    <source>
        <dbReference type="ARBA" id="ARBA00022679"/>
    </source>
</evidence>
<dbReference type="GO" id="GO:0006633">
    <property type="term" value="P:fatty acid biosynthetic process"/>
    <property type="evidence" value="ECO:0007669"/>
    <property type="project" value="UniProtKB-UniRule"/>
</dbReference>
<dbReference type="InterPro" id="IPR008278">
    <property type="entry name" value="4-PPantetheinyl_Trfase_dom"/>
</dbReference>
<comment type="similarity">
    <text evidence="8">Belongs to the P-Pant transferase superfamily. AcpS family.</text>
</comment>
<feature type="binding site" evidence="8">
    <location>
        <position position="35"/>
    </location>
    <ligand>
        <name>Mg(2+)</name>
        <dbReference type="ChEBI" id="CHEBI:18420"/>
    </ligand>
</feature>
<dbReference type="NCBIfam" id="TIGR00556">
    <property type="entry name" value="pantethn_trn"/>
    <property type="match status" value="1"/>
</dbReference>
<dbReference type="InterPro" id="IPR002582">
    <property type="entry name" value="ACPS"/>
</dbReference>
<gene>
    <name evidence="8 11" type="primary">acpS</name>
    <name evidence="11" type="ORF">CKA38_06210</name>
</gene>
<dbReference type="GO" id="GO:0000287">
    <property type="term" value="F:magnesium ion binding"/>
    <property type="evidence" value="ECO:0007669"/>
    <property type="project" value="UniProtKB-UniRule"/>
</dbReference>
<comment type="cofactor">
    <cofactor evidence="8">
        <name>Mg(2+)</name>
        <dbReference type="ChEBI" id="CHEBI:18420"/>
    </cofactor>
</comment>
<evidence type="ECO:0000256" key="5">
    <source>
        <dbReference type="ARBA" id="ARBA00022842"/>
    </source>
</evidence>
<evidence type="ECO:0000313" key="12">
    <source>
        <dbReference type="Proteomes" id="UP000244896"/>
    </source>
</evidence>
<evidence type="ECO:0000256" key="1">
    <source>
        <dbReference type="ARBA" id="ARBA00022516"/>
    </source>
</evidence>